<dbReference type="SUPFAM" id="SSF51735">
    <property type="entry name" value="NAD(P)-binding Rossmann-fold domains"/>
    <property type="match status" value="1"/>
</dbReference>
<keyword evidence="7 8" id="KW-0275">Fatty acid biosynthesis</keyword>
<evidence type="ECO:0000256" key="8">
    <source>
        <dbReference type="PIRNR" id="PIRNR000094"/>
    </source>
</evidence>
<keyword evidence="4" id="KW-0276">Fatty acid metabolism</keyword>
<dbReference type="PRINTS" id="PR00081">
    <property type="entry name" value="GDHRDH"/>
</dbReference>
<dbReference type="Pfam" id="PF13561">
    <property type="entry name" value="adh_short_C2"/>
    <property type="match status" value="1"/>
</dbReference>
<comment type="catalytic activity">
    <reaction evidence="8">
        <text>a 2,3-saturated acyl-[ACP] + NAD(+) = a (2E)-enoyl-[ACP] + NADH + H(+)</text>
        <dbReference type="Rhea" id="RHEA:10240"/>
        <dbReference type="Rhea" id="RHEA-COMP:9925"/>
        <dbReference type="Rhea" id="RHEA-COMP:9926"/>
        <dbReference type="ChEBI" id="CHEBI:15378"/>
        <dbReference type="ChEBI" id="CHEBI:57540"/>
        <dbReference type="ChEBI" id="CHEBI:57945"/>
        <dbReference type="ChEBI" id="CHEBI:78784"/>
        <dbReference type="ChEBI" id="CHEBI:78785"/>
        <dbReference type="EC" id="1.3.1.9"/>
    </reaction>
</comment>
<dbReference type="GO" id="GO:0004318">
    <property type="term" value="F:enoyl-[acyl-carrier-protein] reductase (NADH) activity"/>
    <property type="evidence" value="ECO:0007669"/>
    <property type="project" value="UniProtKB-EC"/>
</dbReference>
<evidence type="ECO:0000256" key="1">
    <source>
        <dbReference type="ARBA" id="ARBA00005189"/>
    </source>
</evidence>
<proteinExistence type="inferred from homology"/>
<accession>A0A399FC11</accession>
<organism evidence="12 13">
    <name type="scientific">Meiothermus granaticius NBRC 107808</name>
    <dbReference type="NCBI Taxonomy" id="1227551"/>
    <lineage>
        <taxon>Bacteria</taxon>
        <taxon>Thermotogati</taxon>
        <taxon>Deinococcota</taxon>
        <taxon>Deinococci</taxon>
        <taxon>Thermales</taxon>
        <taxon>Thermaceae</taxon>
        <taxon>Meiothermus</taxon>
    </lineage>
</organism>
<comment type="similarity">
    <text evidence="2 8">Belongs to the short-chain dehydrogenases/reductases (SDR) family. FabI subfamily.</text>
</comment>
<reference evidence="12 13" key="1">
    <citation type="submission" date="2018-08" db="EMBL/GenBank/DDBJ databases">
        <title>Meiothermus granaticius genome AF-68 sequencing project.</title>
        <authorList>
            <person name="Da Costa M.S."/>
            <person name="Albuquerque L."/>
            <person name="Raposo P."/>
            <person name="Froufe H.J.C."/>
            <person name="Barroso C.S."/>
            <person name="Egas C."/>
        </authorList>
    </citation>
    <scope>NUCLEOTIDE SEQUENCE [LARGE SCALE GENOMIC DNA]</scope>
    <source>
        <strain evidence="12 13">AF-68</strain>
    </source>
</reference>
<keyword evidence="5 8" id="KW-0560">Oxidoreductase</keyword>
<dbReference type="EC" id="1.3.1.9" evidence="8"/>
<dbReference type="RefSeq" id="WP_119355836.1">
    <property type="nucleotide sequence ID" value="NZ_BJXM01000002.1"/>
</dbReference>
<comment type="caution">
    <text evidence="12">The sequence shown here is derived from an EMBL/GenBank/DDBJ whole genome shotgun (WGS) entry which is preliminary data.</text>
</comment>
<dbReference type="AlphaFoldDB" id="A0A399FC11"/>
<feature type="binding site" evidence="10">
    <location>
        <position position="97"/>
    </location>
    <ligand>
        <name>substrate</name>
    </ligand>
</feature>
<dbReference type="CDD" id="cd05372">
    <property type="entry name" value="ENR_SDR"/>
    <property type="match status" value="1"/>
</dbReference>
<feature type="binding site" evidence="11">
    <location>
        <begin position="66"/>
        <end position="67"/>
    </location>
    <ligand>
        <name>NAD(+)</name>
        <dbReference type="ChEBI" id="CHEBI:57540"/>
    </ligand>
</feature>
<dbReference type="PIRSF" id="PIRSF000094">
    <property type="entry name" value="Enoyl-ACP_rdct"/>
    <property type="match status" value="1"/>
</dbReference>
<gene>
    <name evidence="12" type="primary">fabI</name>
    <name evidence="12" type="ORF">Mgrana_00303</name>
</gene>
<dbReference type="GO" id="GO:0006633">
    <property type="term" value="P:fatty acid biosynthetic process"/>
    <property type="evidence" value="ECO:0007669"/>
    <property type="project" value="UniProtKB-KW"/>
</dbReference>
<feature type="binding site" evidence="11">
    <location>
        <position position="15"/>
    </location>
    <ligand>
        <name>NAD(+)</name>
        <dbReference type="ChEBI" id="CHEBI:57540"/>
    </ligand>
</feature>
<evidence type="ECO:0000256" key="7">
    <source>
        <dbReference type="ARBA" id="ARBA00023160"/>
    </source>
</evidence>
<dbReference type="PANTHER" id="PTHR43159:SF2">
    <property type="entry name" value="ENOYL-[ACYL-CARRIER-PROTEIN] REDUCTASE [NADH], CHLOROPLASTIC"/>
    <property type="match status" value="1"/>
</dbReference>
<dbReference type="Gene3D" id="3.40.50.720">
    <property type="entry name" value="NAD(P)-binding Rossmann-like Domain"/>
    <property type="match status" value="1"/>
</dbReference>
<evidence type="ECO:0000313" key="12">
    <source>
        <dbReference type="EMBL" id="RIH93720.1"/>
    </source>
</evidence>
<dbReference type="PANTHER" id="PTHR43159">
    <property type="entry name" value="ENOYL-[ACYL-CARRIER-PROTEIN] REDUCTASE"/>
    <property type="match status" value="1"/>
</dbReference>
<name>A0A399FC11_9DEIN</name>
<keyword evidence="6" id="KW-0443">Lipid metabolism</keyword>
<dbReference type="Proteomes" id="UP000266178">
    <property type="component" value="Unassembled WGS sequence"/>
</dbReference>
<evidence type="ECO:0000256" key="3">
    <source>
        <dbReference type="ARBA" id="ARBA00022516"/>
    </source>
</evidence>
<evidence type="ECO:0000313" key="13">
    <source>
        <dbReference type="Proteomes" id="UP000266178"/>
    </source>
</evidence>
<feature type="binding site" evidence="11">
    <location>
        <position position="94"/>
    </location>
    <ligand>
        <name>NAD(+)</name>
        <dbReference type="ChEBI" id="CHEBI:57540"/>
    </ligand>
</feature>
<comment type="pathway">
    <text evidence="1">Lipid metabolism.</text>
</comment>
<evidence type="ECO:0000256" key="2">
    <source>
        <dbReference type="ARBA" id="ARBA00009233"/>
    </source>
</evidence>
<evidence type="ECO:0000256" key="9">
    <source>
        <dbReference type="PIRSR" id="PIRSR000094-1"/>
    </source>
</evidence>
<keyword evidence="13" id="KW-1185">Reference proteome</keyword>
<dbReference type="EMBL" id="QWLB01000003">
    <property type="protein sequence ID" value="RIH93720.1"/>
    <property type="molecule type" value="Genomic_DNA"/>
</dbReference>
<feature type="active site" description="Proton acceptor" evidence="9">
    <location>
        <position position="147"/>
    </location>
</feature>
<sequence>MISIDLSGKKALVMGVTNEYSLGWAIAQKLVAAGAEVALSYQGERLREKLEKLTADHPHRRLYTVDVTDEAALKAMFEDLSRAWGRLDYVVHSIGFAPRPAMEGRFIETTAQDWNTALQVSAYSLVAVAREAEPLLHEGGSLVTLTYYAAEKVVPKYNVMAIAKAALEASVRYLAYELGAKGIRVNAISAGAARTVAAMSIPGFRKMTAKYSTIAPLKRMITHEEVGNLGLYLLSPLSSGTTGQTIYVDAGYSIMGMDLDDGQG</sequence>
<feature type="binding site" evidence="11">
    <location>
        <position position="42"/>
    </location>
    <ligand>
        <name>NAD(+)</name>
        <dbReference type="ChEBI" id="CHEBI:57540"/>
    </ligand>
</feature>
<dbReference type="InterPro" id="IPR014358">
    <property type="entry name" value="Enoyl-ACP_Rdtase_NADH"/>
</dbReference>
<evidence type="ECO:0000256" key="10">
    <source>
        <dbReference type="PIRSR" id="PIRSR000094-2"/>
    </source>
</evidence>
<evidence type="ECO:0000256" key="5">
    <source>
        <dbReference type="ARBA" id="ARBA00023002"/>
    </source>
</evidence>
<dbReference type="InterPro" id="IPR002347">
    <property type="entry name" value="SDR_fam"/>
</dbReference>
<feature type="binding site" evidence="11">
    <location>
        <position position="164"/>
    </location>
    <ligand>
        <name>NAD(+)</name>
        <dbReference type="ChEBI" id="CHEBI:57540"/>
    </ligand>
</feature>
<dbReference type="OrthoDB" id="9803628at2"/>
<evidence type="ECO:0000256" key="11">
    <source>
        <dbReference type="PIRSR" id="PIRSR000094-3"/>
    </source>
</evidence>
<protein>
    <recommendedName>
        <fullName evidence="8">Enoyl-[acyl-carrier-protein] reductase [NADH]</fullName>
        <ecNumber evidence="8">1.3.1.9</ecNumber>
    </recommendedName>
</protein>
<keyword evidence="8 11" id="KW-0520">NAD</keyword>
<feature type="active site" description="Proton acceptor" evidence="9">
    <location>
        <position position="157"/>
    </location>
</feature>
<evidence type="ECO:0000256" key="4">
    <source>
        <dbReference type="ARBA" id="ARBA00022832"/>
    </source>
</evidence>
<dbReference type="Gene3D" id="1.10.8.400">
    <property type="entry name" value="Enoyl acyl carrier protein reductase"/>
    <property type="match status" value="1"/>
</dbReference>
<evidence type="ECO:0000256" key="6">
    <source>
        <dbReference type="ARBA" id="ARBA00023098"/>
    </source>
</evidence>
<keyword evidence="3 8" id="KW-0444">Lipid biosynthesis</keyword>
<dbReference type="InterPro" id="IPR036291">
    <property type="entry name" value="NAD(P)-bd_dom_sf"/>
</dbReference>